<dbReference type="GO" id="GO:0005737">
    <property type="term" value="C:cytoplasm"/>
    <property type="evidence" value="ECO:0007669"/>
    <property type="project" value="TreeGrafter"/>
</dbReference>
<dbReference type="CDD" id="cd02021">
    <property type="entry name" value="GntK"/>
    <property type="match status" value="1"/>
</dbReference>
<sequence length="247" mass="27397">MRLRQPHAASDPPNVITKDWSQAQYMILAVQSQAMSTRATNDDSLPTPPSEPTALFHPHTAMTTSNPAPLTTNKYIWVVIGPAGCGKTSVAECLKNNFNMPYLEGDAYHTPENVAKMASGHPLTDADRWDWLIVLREEALKTLQTNHGVVLTCSALKRKYRDVIRVAAYHNPEVRINFIYLNASEAILMDRVKARRGHFMKDSMVHSQFQSLEAPLADETDILSVDANGASSEVQKLAIAVVEKAMK</sequence>
<dbReference type="PANTHER" id="PTHR43442:SF3">
    <property type="entry name" value="GLUCONOKINASE-RELATED"/>
    <property type="match status" value="1"/>
</dbReference>
<proteinExistence type="inferred from homology"/>
<evidence type="ECO:0000256" key="4">
    <source>
        <dbReference type="ARBA" id="ARBA00022679"/>
    </source>
</evidence>
<evidence type="ECO:0000313" key="12">
    <source>
        <dbReference type="Proteomes" id="UP000503462"/>
    </source>
</evidence>
<dbReference type="OrthoDB" id="275177at2759"/>
<dbReference type="UniPathway" id="UPA00792"/>
<name>A0A6H0Y453_9PEZI</name>
<comment type="similarity">
    <text evidence="2 9">Belongs to the gluconokinase GntK/GntV family.</text>
</comment>
<comment type="pathway">
    <text evidence="1 9">Carbohydrate acid metabolism; D-gluconate degradation.</text>
</comment>
<keyword evidence="6 9" id="KW-0418">Kinase</keyword>
<evidence type="ECO:0000256" key="3">
    <source>
        <dbReference type="ARBA" id="ARBA00012054"/>
    </source>
</evidence>
<dbReference type="InterPro" id="IPR027417">
    <property type="entry name" value="P-loop_NTPase"/>
</dbReference>
<evidence type="ECO:0000256" key="8">
    <source>
        <dbReference type="ARBA" id="ARBA00048090"/>
    </source>
</evidence>
<keyword evidence="7 9" id="KW-0067">ATP-binding</keyword>
<gene>
    <name evidence="11" type="ORF">AMS68_007218</name>
</gene>
<keyword evidence="4 9" id="KW-0808">Transferase</keyword>
<evidence type="ECO:0000256" key="5">
    <source>
        <dbReference type="ARBA" id="ARBA00022741"/>
    </source>
</evidence>
<dbReference type="SUPFAM" id="SSF52540">
    <property type="entry name" value="P-loop containing nucleoside triphosphate hydrolases"/>
    <property type="match status" value="1"/>
</dbReference>
<accession>A0A6H0Y453</accession>
<protein>
    <recommendedName>
        <fullName evidence="3 9">Gluconokinase</fullName>
        <ecNumber evidence="3 9">2.7.1.12</ecNumber>
    </recommendedName>
</protein>
<evidence type="ECO:0000256" key="6">
    <source>
        <dbReference type="ARBA" id="ARBA00022777"/>
    </source>
</evidence>
<dbReference type="EMBL" id="CP051143">
    <property type="protein sequence ID" value="QIX01701.1"/>
    <property type="molecule type" value="Genomic_DNA"/>
</dbReference>
<evidence type="ECO:0000256" key="10">
    <source>
        <dbReference type="SAM" id="MobiDB-lite"/>
    </source>
</evidence>
<dbReference type="InterPro" id="IPR006001">
    <property type="entry name" value="Therm_gnt_kin"/>
</dbReference>
<dbReference type="Pfam" id="PF13671">
    <property type="entry name" value="AAA_33"/>
    <property type="match status" value="1"/>
</dbReference>
<dbReference type="AlphaFoldDB" id="A0A6H0Y453"/>
<keyword evidence="12" id="KW-1185">Reference proteome</keyword>
<evidence type="ECO:0000313" key="11">
    <source>
        <dbReference type="EMBL" id="QIX01701.1"/>
    </source>
</evidence>
<dbReference type="GO" id="GO:0046316">
    <property type="term" value="F:gluconokinase activity"/>
    <property type="evidence" value="ECO:0007669"/>
    <property type="project" value="UniProtKB-EC"/>
</dbReference>
<keyword evidence="5 9" id="KW-0547">Nucleotide-binding</keyword>
<reference evidence="11 12" key="1">
    <citation type="journal article" date="2016" name="Sci. Rep.">
        <title>Peltaster fructicola genome reveals evolution from an invasive phytopathogen to an ectophytic parasite.</title>
        <authorList>
            <person name="Xu C."/>
            <person name="Chen H."/>
            <person name="Gleason M.L."/>
            <person name="Xu J.R."/>
            <person name="Liu H."/>
            <person name="Zhang R."/>
            <person name="Sun G."/>
        </authorList>
    </citation>
    <scope>NUCLEOTIDE SEQUENCE [LARGE SCALE GENOMIC DNA]</scope>
    <source>
        <strain evidence="11 12">LNHT1506</strain>
    </source>
</reference>
<dbReference type="GO" id="GO:0005975">
    <property type="term" value="P:carbohydrate metabolic process"/>
    <property type="evidence" value="ECO:0007669"/>
    <property type="project" value="InterPro"/>
</dbReference>
<dbReference type="Proteomes" id="UP000503462">
    <property type="component" value="Chromosome 5"/>
</dbReference>
<organism evidence="11 12">
    <name type="scientific">Peltaster fructicola</name>
    <dbReference type="NCBI Taxonomy" id="286661"/>
    <lineage>
        <taxon>Eukaryota</taxon>
        <taxon>Fungi</taxon>
        <taxon>Dikarya</taxon>
        <taxon>Ascomycota</taxon>
        <taxon>Pezizomycotina</taxon>
        <taxon>Dothideomycetes</taxon>
        <taxon>Dothideomycetes incertae sedis</taxon>
        <taxon>Peltaster</taxon>
    </lineage>
</organism>
<comment type="catalytic activity">
    <reaction evidence="8 9">
        <text>D-gluconate + ATP = 6-phospho-D-gluconate + ADP + H(+)</text>
        <dbReference type="Rhea" id="RHEA:19433"/>
        <dbReference type="ChEBI" id="CHEBI:15378"/>
        <dbReference type="ChEBI" id="CHEBI:18391"/>
        <dbReference type="ChEBI" id="CHEBI:30616"/>
        <dbReference type="ChEBI" id="CHEBI:58759"/>
        <dbReference type="ChEBI" id="CHEBI:456216"/>
        <dbReference type="EC" id="2.7.1.12"/>
    </reaction>
</comment>
<dbReference type="GO" id="GO:0005524">
    <property type="term" value="F:ATP binding"/>
    <property type="evidence" value="ECO:0007669"/>
    <property type="project" value="UniProtKB-KW"/>
</dbReference>
<evidence type="ECO:0000256" key="7">
    <source>
        <dbReference type="ARBA" id="ARBA00022840"/>
    </source>
</evidence>
<feature type="region of interest" description="Disordered" evidence="10">
    <location>
        <begin position="37"/>
        <end position="62"/>
    </location>
</feature>
<evidence type="ECO:0000256" key="1">
    <source>
        <dbReference type="ARBA" id="ARBA00004875"/>
    </source>
</evidence>
<dbReference type="Gene3D" id="3.40.50.300">
    <property type="entry name" value="P-loop containing nucleotide triphosphate hydrolases"/>
    <property type="match status" value="1"/>
</dbReference>
<dbReference type="NCBIfam" id="TIGR01313">
    <property type="entry name" value="therm_gnt_kin"/>
    <property type="match status" value="1"/>
</dbReference>
<evidence type="ECO:0000256" key="2">
    <source>
        <dbReference type="ARBA" id="ARBA00008420"/>
    </source>
</evidence>
<dbReference type="PANTHER" id="PTHR43442">
    <property type="entry name" value="GLUCONOKINASE-RELATED"/>
    <property type="match status" value="1"/>
</dbReference>
<dbReference type="EC" id="2.7.1.12" evidence="3 9"/>
<evidence type="ECO:0000256" key="9">
    <source>
        <dbReference type="RuleBase" id="RU363066"/>
    </source>
</evidence>